<dbReference type="Pfam" id="PF00535">
    <property type="entry name" value="Glycos_transf_2"/>
    <property type="match status" value="1"/>
</dbReference>
<evidence type="ECO:0000259" key="3">
    <source>
        <dbReference type="Pfam" id="PF00535"/>
    </source>
</evidence>
<dbReference type="PANTHER" id="PTHR22916:SF51">
    <property type="entry name" value="GLYCOSYLTRANSFERASE EPSH-RELATED"/>
    <property type="match status" value="1"/>
</dbReference>
<dbReference type="EMBL" id="FCOR01000009">
    <property type="protein sequence ID" value="CVK16653.1"/>
    <property type="molecule type" value="Genomic_DNA"/>
</dbReference>
<evidence type="ECO:0000313" key="5">
    <source>
        <dbReference type="Proteomes" id="UP000182761"/>
    </source>
</evidence>
<keyword evidence="5" id="KW-1185">Reference proteome</keyword>
<gene>
    <name evidence="4" type="ORF">Ga0061079_10943</name>
</gene>
<dbReference type="SUPFAM" id="SSF53448">
    <property type="entry name" value="Nucleotide-diphospho-sugar transferases"/>
    <property type="match status" value="1"/>
</dbReference>
<proteinExistence type="predicted"/>
<feature type="domain" description="Glycosyltransferase 2-like" evidence="3">
    <location>
        <begin position="3"/>
        <end position="138"/>
    </location>
</feature>
<evidence type="ECO:0000256" key="2">
    <source>
        <dbReference type="ARBA" id="ARBA00022679"/>
    </source>
</evidence>
<dbReference type="RefSeq" id="WP_055425840.1">
    <property type="nucleotide sequence ID" value="NZ_FCOR01000009.1"/>
</dbReference>
<dbReference type="InterPro" id="IPR029044">
    <property type="entry name" value="Nucleotide-diphossugar_trans"/>
</dbReference>
<dbReference type="InterPro" id="IPR001173">
    <property type="entry name" value="Glyco_trans_2-like"/>
</dbReference>
<sequence>MISVIIPIYNVATYLGRCLDSVINQTYPDLEIILVNDGSTDSSGLICDEYSKKDPRIIVIHQVNKGPSEARNKGLDIAKGEYIGFIDPDDVISIKYFEILYKTLVKSDSDMILCNFKHFSFIHEINKDTISLNNSKQYNGYNFIKDFTYQKDTVRYVVLWNKLYKKYLWNNLRFPVDVKICEDEYVWYKCMYRANRICEIDQILYFYFKRANSTTNKVYEPFSYKKEIAFIEALKDRIDFCKKNNLNKLLRKTQEYRNKLLRKIYITTPKDKIPEYITAELYKNITYIPYPKRIKIYLKKVFK</sequence>
<organism evidence="4 5">
    <name type="scientific">Apibacter mensalis</name>
    <dbReference type="NCBI Taxonomy" id="1586267"/>
    <lineage>
        <taxon>Bacteria</taxon>
        <taxon>Pseudomonadati</taxon>
        <taxon>Bacteroidota</taxon>
        <taxon>Flavobacteriia</taxon>
        <taxon>Flavobacteriales</taxon>
        <taxon>Weeksellaceae</taxon>
        <taxon>Apibacter</taxon>
    </lineage>
</organism>
<name>A0A0X3AQX0_9FLAO</name>
<dbReference type="OrthoDB" id="9815829at2"/>
<keyword evidence="1" id="KW-0328">Glycosyltransferase</keyword>
<dbReference type="Gene3D" id="3.90.550.10">
    <property type="entry name" value="Spore Coat Polysaccharide Biosynthesis Protein SpsA, Chain A"/>
    <property type="match status" value="1"/>
</dbReference>
<evidence type="ECO:0000313" key="4">
    <source>
        <dbReference type="EMBL" id="CVK16653.1"/>
    </source>
</evidence>
<reference evidence="4 5" key="1">
    <citation type="submission" date="2016-01" db="EMBL/GenBank/DDBJ databases">
        <authorList>
            <person name="McClelland M."/>
            <person name="Jain A."/>
            <person name="Saraogi P."/>
            <person name="Mendelson R."/>
            <person name="Westerman R."/>
            <person name="SanMiguel P."/>
            <person name="Csonka L."/>
        </authorList>
    </citation>
    <scope>NUCLEOTIDE SEQUENCE [LARGE SCALE GENOMIC DNA]</scope>
    <source>
        <strain evidence="4 5">R-53146</strain>
    </source>
</reference>
<dbReference type="GO" id="GO:0016758">
    <property type="term" value="F:hexosyltransferase activity"/>
    <property type="evidence" value="ECO:0007669"/>
    <property type="project" value="UniProtKB-ARBA"/>
</dbReference>
<dbReference type="CDD" id="cd00761">
    <property type="entry name" value="Glyco_tranf_GTA_type"/>
    <property type="match status" value="1"/>
</dbReference>
<dbReference type="AlphaFoldDB" id="A0A0X3AQX0"/>
<dbReference type="Proteomes" id="UP000182761">
    <property type="component" value="Unassembled WGS sequence"/>
</dbReference>
<keyword evidence="2 4" id="KW-0808">Transferase</keyword>
<protein>
    <submittedName>
        <fullName evidence="4">Glycosyltransferase involved in cell wall bisynthesis</fullName>
    </submittedName>
</protein>
<dbReference type="PANTHER" id="PTHR22916">
    <property type="entry name" value="GLYCOSYLTRANSFERASE"/>
    <property type="match status" value="1"/>
</dbReference>
<evidence type="ECO:0000256" key="1">
    <source>
        <dbReference type="ARBA" id="ARBA00022676"/>
    </source>
</evidence>
<accession>A0A0X3AQX0</accession>
<dbReference type="STRING" id="1586267.GCA_001418685_01516"/>